<evidence type="ECO:0000313" key="1">
    <source>
        <dbReference type="EMBL" id="GHI90383.1"/>
    </source>
</evidence>
<proteinExistence type="predicted"/>
<reference evidence="1" key="1">
    <citation type="submission" date="2020-09" db="EMBL/GenBank/DDBJ databases">
        <title>Whole genome shotgun sequence of Streptomyces xanthophaeus NBRC 12829.</title>
        <authorList>
            <person name="Komaki H."/>
            <person name="Tamura T."/>
        </authorList>
    </citation>
    <scope>NUCLEOTIDE SEQUENCE</scope>
    <source>
        <strain evidence="1">NBRC 12829</strain>
    </source>
</reference>
<dbReference type="RefSeq" id="WP_031143183.1">
    <property type="nucleotide sequence ID" value="NZ_BNEE01000011.1"/>
</dbReference>
<sequence length="147" mass="16355">MRITVTVEEPDDAFRTDLLALLAKHSAVVELDTEWTVERAGRFYQAVPPRAQRLLREAAVRDGFVPDEVLREELDGKSLRGHAGPLKRALERGVREGWWPEGMQPPLAPRGPGFGKVKGYQMPQELVSTFFTAIKTVHQAGDGIPTP</sequence>
<evidence type="ECO:0000313" key="2">
    <source>
        <dbReference type="Proteomes" id="UP000600026"/>
    </source>
</evidence>
<dbReference type="EMBL" id="BNEE01000011">
    <property type="protein sequence ID" value="GHI90383.1"/>
    <property type="molecule type" value="Genomic_DNA"/>
</dbReference>
<dbReference type="AlphaFoldDB" id="A0A919HC70"/>
<gene>
    <name evidence="1" type="ORF">Sxan_77470</name>
</gene>
<dbReference type="Proteomes" id="UP000600026">
    <property type="component" value="Unassembled WGS sequence"/>
</dbReference>
<name>A0A919HC70_9ACTN</name>
<organism evidence="1 2">
    <name type="scientific">Streptomyces xanthophaeus</name>
    <dbReference type="NCBI Taxonomy" id="67385"/>
    <lineage>
        <taxon>Bacteria</taxon>
        <taxon>Bacillati</taxon>
        <taxon>Actinomycetota</taxon>
        <taxon>Actinomycetes</taxon>
        <taxon>Kitasatosporales</taxon>
        <taxon>Streptomycetaceae</taxon>
        <taxon>Streptomyces</taxon>
    </lineage>
</organism>
<protein>
    <submittedName>
        <fullName evidence="1">Uncharacterized protein</fullName>
    </submittedName>
</protein>
<comment type="caution">
    <text evidence="1">The sequence shown here is derived from an EMBL/GenBank/DDBJ whole genome shotgun (WGS) entry which is preliminary data.</text>
</comment>
<keyword evidence="2" id="KW-1185">Reference proteome</keyword>
<accession>A0A919HC70</accession>